<dbReference type="Gene3D" id="3.40.50.2020">
    <property type="match status" value="1"/>
</dbReference>
<organism evidence="3 4">
    <name type="scientific">Sphingobium boeckii</name>
    <dbReference type="NCBI Taxonomy" id="1082345"/>
    <lineage>
        <taxon>Bacteria</taxon>
        <taxon>Pseudomonadati</taxon>
        <taxon>Pseudomonadota</taxon>
        <taxon>Alphaproteobacteria</taxon>
        <taxon>Sphingomonadales</taxon>
        <taxon>Sphingomonadaceae</taxon>
        <taxon>Sphingobium</taxon>
    </lineage>
</organism>
<evidence type="ECO:0000313" key="4">
    <source>
        <dbReference type="Proteomes" id="UP000549617"/>
    </source>
</evidence>
<accession>A0A7W9EGC7</accession>
<feature type="domain" description="Double zinc ribbon" evidence="2">
    <location>
        <begin position="39"/>
        <end position="94"/>
    </location>
</feature>
<dbReference type="InterPro" id="IPR029057">
    <property type="entry name" value="PRTase-like"/>
</dbReference>
<sequence length="267" mass="28603">MAIEDFGGGFGHAGLVQRARAMDKSGMNAASVLLRVARDFALPARCPGCGVVVEGDDRFCLECWSALEFLSRDGCDLCNMPMGGVEGMTCGRCLAQAPSHDGVRAAVGYCDIARGVALKLKYSGRPAMARLIAAQLVRHFDPAPGDLLIPVPLHRWRIWSRGYNQSVLIARALAGRAGGDLAIDALIRTKRTPLLRGLGAVERAKMMRGAFAVRKDARASLAGRHIWLVDDVYTSGATANACAKALKRAGATRVTILCWARVLRADD</sequence>
<proteinExistence type="inferred from homology"/>
<dbReference type="Proteomes" id="UP000549617">
    <property type="component" value="Unassembled WGS sequence"/>
</dbReference>
<dbReference type="SUPFAM" id="SSF53271">
    <property type="entry name" value="PRTase-like"/>
    <property type="match status" value="1"/>
</dbReference>
<dbReference type="InterPro" id="IPR044005">
    <property type="entry name" value="DZR_2"/>
</dbReference>
<dbReference type="InterPro" id="IPR000836">
    <property type="entry name" value="PRTase_dom"/>
</dbReference>
<dbReference type="AlphaFoldDB" id="A0A7W9EGC7"/>
<evidence type="ECO:0000259" key="2">
    <source>
        <dbReference type="Pfam" id="PF18912"/>
    </source>
</evidence>
<dbReference type="EMBL" id="JACIJC010000005">
    <property type="protein sequence ID" value="MBB5686975.1"/>
    <property type="molecule type" value="Genomic_DNA"/>
</dbReference>
<dbReference type="InterPro" id="IPR051910">
    <property type="entry name" value="ComF/GntX_DNA_util-trans"/>
</dbReference>
<evidence type="ECO:0000313" key="3">
    <source>
        <dbReference type="EMBL" id="MBB5686975.1"/>
    </source>
</evidence>
<protein>
    <submittedName>
        <fullName evidence="3">ComF family protein</fullName>
    </submittedName>
</protein>
<dbReference type="Pfam" id="PF18912">
    <property type="entry name" value="DZR_2"/>
    <property type="match status" value="1"/>
</dbReference>
<name>A0A7W9EGC7_9SPHN</name>
<dbReference type="RefSeq" id="WP_343052995.1">
    <property type="nucleotide sequence ID" value="NZ_JACIJC010000005.1"/>
</dbReference>
<keyword evidence="4" id="KW-1185">Reference proteome</keyword>
<dbReference type="PANTHER" id="PTHR47505:SF1">
    <property type="entry name" value="DNA UTILIZATION PROTEIN YHGH"/>
    <property type="match status" value="1"/>
</dbReference>
<comment type="caution">
    <text evidence="3">The sequence shown here is derived from an EMBL/GenBank/DDBJ whole genome shotgun (WGS) entry which is preliminary data.</text>
</comment>
<comment type="similarity">
    <text evidence="1">Belongs to the ComF/GntX family.</text>
</comment>
<dbReference type="PANTHER" id="PTHR47505">
    <property type="entry name" value="DNA UTILIZATION PROTEIN YHGH"/>
    <property type="match status" value="1"/>
</dbReference>
<gene>
    <name evidence="3" type="ORF">FHS49_003003</name>
</gene>
<reference evidence="3 4" key="1">
    <citation type="submission" date="2020-08" db="EMBL/GenBank/DDBJ databases">
        <title>Genomic Encyclopedia of Type Strains, Phase IV (KMG-IV): sequencing the most valuable type-strain genomes for metagenomic binning, comparative biology and taxonomic classification.</title>
        <authorList>
            <person name="Goeker M."/>
        </authorList>
    </citation>
    <scope>NUCLEOTIDE SEQUENCE [LARGE SCALE GENOMIC DNA]</scope>
    <source>
        <strain evidence="3 4">DSM 25079</strain>
    </source>
</reference>
<evidence type="ECO:0000256" key="1">
    <source>
        <dbReference type="ARBA" id="ARBA00008007"/>
    </source>
</evidence>
<dbReference type="CDD" id="cd06223">
    <property type="entry name" value="PRTases_typeI"/>
    <property type="match status" value="1"/>
</dbReference>